<evidence type="ECO:0000256" key="1">
    <source>
        <dbReference type="SAM" id="MobiDB-lite"/>
    </source>
</evidence>
<dbReference type="AlphaFoldDB" id="A0A0N0NMH9"/>
<protein>
    <submittedName>
        <fullName evidence="2">Uncharacterized protein</fullName>
    </submittedName>
</protein>
<proteinExistence type="predicted"/>
<sequence>MSRPDKTPAPSRRFVHPSSSAQRSASAKKSVPSFSQKAAPSSGFGSSRTVRFGTPAVARDEISASFEEDDTPPPTRASKVVSSSHVLQDEIHSFKQSPSRGDSAQLEQSHVQGHGRQTANEFATPMPKRRKREPSPAFSKDLIAISSSPSESASAAALTDEEEVDQDLLAPTPYTASRFRRPAPAPALTVIHNDMQEARVKPTFRRLDPTSNLPPEMSTTLPDAFTPSRRKGKRDYVSGGLADTVRNWVLQAATEASHRIGNEE</sequence>
<accession>A0A0N0NMH9</accession>
<feature type="compositionally biased region" description="Low complexity" evidence="1">
    <location>
        <begin position="18"/>
        <end position="30"/>
    </location>
</feature>
<feature type="compositionally biased region" description="Low complexity" evidence="1">
    <location>
        <begin position="144"/>
        <end position="157"/>
    </location>
</feature>
<feature type="region of interest" description="Disordered" evidence="1">
    <location>
        <begin position="199"/>
        <end position="237"/>
    </location>
</feature>
<evidence type="ECO:0000313" key="2">
    <source>
        <dbReference type="EMBL" id="KPI40481.1"/>
    </source>
</evidence>
<dbReference type="EMBL" id="LFJN01000012">
    <property type="protein sequence ID" value="KPI40481.1"/>
    <property type="molecule type" value="Genomic_DNA"/>
</dbReference>
<gene>
    <name evidence="2" type="ORF">AB675_7705</name>
</gene>
<feature type="compositionally biased region" description="Polar residues" evidence="1">
    <location>
        <begin position="94"/>
        <end position="121"/>
    </location>
</feature>
<name>A0A0N0NMH9_9EURO</name>
<evidence type="ECO:0000313" key="3">
    <source>
        <dbReference type="Proteomes" id="UP000038010"/>
    </source>
</evidence>
<dbReference type="STRING" id="1664694.A0A0N0NMH9"/>
<feature type="compositionally biased region" description="Polar residues" evidence="1">
    <location>
        <begin position="209"/>
        <end position="221"/>
    </location>
</feature>
<feature type="region of interest" description="Disordered" evidence="1">
    <location>
        <begin position="1"/>
        <end position="181"/>
    </location>
</feature>
<dbReference type="GeneID" id="28739974"/>
<keyword evidence="3" id="KW-1185">Reference proteome</keyword>
<reference evidence="2 3" key="1">
    <citation type="submission" date="2015-06" db="EMBL/GenBank/DDBJ databases">
        <title>Draft genome of the ant-associated black yeast Phialophora attae CBS 131958.</title>
        <authorList>
            <person name="Moreno L.F."/>
            <person name="Stielow B.J."/>
            <person name="de Hoog S."/>
            <person name="Vicente V.A."/>
            <person name="Weiss V.A."/>
            <person name="de Vries M."/>
            <person name="Cruz L.M."/>
            <person name="Souza E.M."/>
        </authorList>
    </citation>
    <scope>NUCLEOTIDE SEQUENCE [LARGE SCALE GENOMIC DNA]</scope>
    <source>
        <strain evidence="2 3">CBS 131958</strain>
    </source>
</reference>
<dbReference type="Proteomes" id="UP000038010">
    <property type="component" value="Unassembled WGS sequence"/>
</dbReference>
<feature type="compositionally biased region" description="Basic and acidic residues" evidence="1">
    <location>
        <begin position="199"/>
        <end position="208"/>
    </location>
</feature>
<feature type="compositionally biased region" description="Polar residues" evidence="1">
    <location>
        <begin position="32"/>
        <end position="49"/>
    </location>
</feature>
<organism evidence="2 3">
    <name type="scientific">Cyphellophora attinorum</name>
    <dbReference type="NCBI Taxonomy" id="1664694"/>
    <lineage>
        <taxon>Eukaryota</taxon>
        <taxon>Fungi</taxon>
        <taxon>Dikarya</taxon>
        <taxon>Ascomycota</taxon>
        <taxon>Pezizomycotina</taxon>
        <taxon>Eurotiomycetes</taxon>
        <taxon>Chaetothyriomycetidae</taxon>
        <taxon>Chaetothyriales</taxon>
        <taxon>Cyphellophoraceae</taxon>
        <taxon>Cyphellophora</taxon>
    </lineage>
</organism>
<dbReference type="RefSeq" id="XP_018000444.1">
    <property type="nucleotide sequence ID" value="XM_018148095.1"/>
</dbReference>
<dbReference type="OrthoDB" id="5389296at2759"/>
<dbReference type="VEuPathDB" id="FungiDB:AB675_7705"/>
<comment type="caution">
    <text evidence="2">The sequence shown here is derived from an EMBL/GenBank/DDBJ whole genome shotgun (WGS) entry which is preliminary data.</text>
</comment>